<proteinExistence type="predicted"/>
<dbReference type="AlphaFoldDB" id="A0A3G7U5H9"/>
<dbReference type="Proteomes" id="UP000268696">
    <property type="component" value="Chromosome"/>
</dbReference>
<comment type="cofactor">
    <cofactor evidence="1">
        <name>Zn(2+)</name>
        <dbReference type="ChEBI" id="CHEBI:29105"/>
    </cofactor>
</comment>
<keyword evidence="4" id="KW-0862">Zinc</keyword>
<dbReference type="EMBL" id="CP027754">
    <property type="protein sequence ID" value="AZE54550.1"/>
    <property type="molecule type" value="Genomic_DNA"/>
</dbReference>
<dbReference type="PANTHER" id="PTHR43808:SF32">
    <property type="entry name" value="ARGE_DAPE-RELATED DEACYLASE"/>
    <property type="match status" value="1"/>
</dbReference>
<evidence type="ECO:0000256" key="2">
    <source>
        <dbReference type="ARBA" id="ARBA00022723"/>
    </source>
</evidence>
<name>A0A3G7U5H9_9PSED</name>
<dbReference type="PROSITE" id="PS00758">
    <property type="entry name" value="ARGE_DAPE_CPG2_1"/>
    <property type="match status" value="1"/>
</dbReference>
<dbReference type="SUPFAM" id="SSF53187">
    <property type="entry name" value="Zn-dependent exopeptidases"/>
    <property type="match status" value="1"/>
</dbReference>
<dbReference type="PANTHER" id="PTHR43808">
    <property type="entry name" value="ACETYLORNITHINE DEACETYLASE"/>
    <property type="match status" value="1"/>
</dbReference>
<accession>A0A3G7U5H9</accession>
<sequence>MKSYNKITRLLIAIVVIALPLLSSSYLSANSNSLMDQQVSEYLSKKKGEQVLLLKQLVNINSGTLNIDGVINVGKLLEPEFQAAGFSTHWVDLPAYMQRAGTLVAERKGSSGKKLLLIGHLDTVFPKDSPFQKFTRTGKFATGPGVIDNKGGIVVILYALKALQSINALKNTDITIVLTGDEENNGKPVTISRQHLISMAKSADIVLDFEPTVSGSASVGRRGTTHWLIEASGHEGHSSIIFSDQVGAGATFELARILDELRRTMNDEQGLTINPSTVVAGVKASYDKDTGIGNVFGRTNLIAKTAIARGDIRYISEKQRHRLITKMTKITQKSLPGTKTNLQLEQVLPPMPTTQDSLNLFESYSIISKRLGYGEIALLPAELRGGGDISYVAPYVSTALVGIGASGEGEHSPLEKVDIDSLFIRSQLAALLILELTGP</sequence>
<dbReference type="InterPro" id="IPR011650">
    <property type="entry name" value="Peptidase_M20_dimer"/>
</dbReference>
<evidence type="ECO:0000256" key="5">
    <source>
        <dbReference type="ARBA" id="ARBA00023285"/>
    </source>
</evidence>
<gene>
    <name evidence="7" type="ORF">C4K03_2395</name>
</gene>
<keyword evidence="2" id="KW-0479">Metal-binding</keyword>
<feature type="domain" description="Peptidase M20 dimerisation" evidence="6">
    <location>
        <begin position="219"/>
        <end position="336"/>
    </location>
</feature>
<dbReference type="InterPro" id="IPR050072">
    <property type="entry name" value="Peptidase_M20A"/>
</dbReference>
<evidence type="ECO:0000313" key="7">
    <source>
        <dbReference type="EMBL" id="AZE54550.1"/>
    </source>
</evidence>
<dbReference type="Gene3D" id="3.40.630.10">
    <property type="entry name" value="Zn peptidases"/>
    <property type="match status" value="1"/>
</dbReference>
<dbReference type="GO" id="GO:0016787">
    <property type="term" value="F:hydrolase activity"/>
    <property type="evidence" value="ECO:0007669"/>
    <property type="project" value="UniProtKB-KW"/>
</dbReference>
<dbReference type="RefSeq" id="WP_124377331.1">
    <property type="nucleotide sequence ID" value="NZ_CP027754.1"/>
</dbReference>
<evidence type="ECO:0000256" key="3">
    <source>
        <dbReference type="ARBA" id="ARBA00022801"/>
    </source>
</evidence>
<evidence type="ECO:0000313" key="8">
    <source>
        <dbReference type="Proteomes" id="UP000268696"/>
    </source>
</evidence>
<dbReference type="Pfam" id="PF07687">
    <property type="entry name" value="M20_dimer"/>
    <property type="match status" value="1"/>
</dbReference>
<evidence type="ECO:0000256" key="4">
    <source>
        <dbReference type="ARBA" id="ARBA00022833"/>
    </source>
</evidence>
<dbReference type="InterPro" id="IPR036264">
    <property type="entry name" value="Bact_exopeptidase_dim_dom"/>
</dbReference>
<keyword evidence="3" id="KW-0378">Hydrolase</keyword>
<protein>
    <submittedName>
        <fullName evidence="7">Peptidase, M20/M25/M40 family</fullName>
    </submittedName>
</protein>
<organism evidence="7 8">
    <name type="scientific">Pseudomonas synxantha</name>
    <dbReference type="NCBI Taxonomy" id="47883"/>
    <lineage>
        <taxon>Bacteria</taxon>
        <taxon>Pseudomonadati</taxon>
        <taxon>Pseudomonadota</taxon>
        <taxon>Gammaproteobacteria</taxon>
        <taxon>Pseudomonadales</taxon>
        <taxon>Pseudomonadaceae</taxon>
        <taxon>Pseudomonas</taxon>
    </lineage>
</organism>
<evidence type="ECO:0000256" key="1">
    <source>
        <dbReference type="ARBA" id="ARBA00001947"/>
    </source>
</evidence>
<dbReference type="Gene3D" id="3.30.70.360">
    <property type="match status" value="1"/>
</dbReference>
<dbReference type="InterPro" id="IPR001261">
    <property type="entry name" value="ArgE/DapE_CS"/>
</dbReference>
<keyword evidence="5" id="KW-0170">Cobalt</keyword>
<dbReference type="InterPro" id="IPR002933">
    <property type="entry name" value="Peptidase_M20"/>
</dbReference>
<dbReference type="Pfam" id="PF01546">
    <property type="entry name" value="Peptidase_M20"/>
    <property type="match status" value="1"/>
</dbReference>
<evidence type="ECO:0000259" key="6">
    <source>
        <dbReference type="Pfam" id="PF07687"/>
    </source>
</evidence>
<reference evidence="7 8" key="1">
    <citation type="submission" date="2018-03" db="EMBL/GenBank/DDBJ databases">
        <title>Diversity of phytobeneficial traits revealed by whole-genome analysis of worldwide-isolated phenazine-producing Pseudomonas spp.</title>
        <authorList>
            <person name="Biessy A."/>
            <person name="Novinscak A."/>
            <person name="Blom J."/>
            <person name="Leger G."/>
            <person name="Thomashow L.S."/>
            <person name="Cazorla F.M."/>
            <person name="Josic D."/>
            <person name="Filion M."/>
        </authorList>
    </citation>
    <scope>NUCLEOTIDE SEQUENCE [LARGE SCALE GENOMIC DNA]</scope>
    <source>
        <strain evidence="7 8">30B</strain>
    </source>
</reference>
<dbReference type="GO" id="GO:0046872">
    <property type="term" value="F:metal ion binding"/>
    <property type="evidence" value="ECO:0007669"/>
    <property type="project" value="UniProtKB-KW"/>
</dbReference>
<dbReference type="SUPFAM" id="SSF55031">
    <property type="entry name" value="Bacterial exopeptidase dimerisation domain"/>
    <property type="match status" value="1"/>
</dbReference>